<keyword evidence="7" id="KW-1185">Reference proteome</keyword>
<feature type="domain" description="PA14" evidence="5">
    <location>
        <begin position="1378"/>
        <end position="1518"/>
    </location>
</feature>
<dbReference type="InterPro" id="IPR037524">
    <property type="entry name" value="PA14/GLEYA"/>
</dbReference>
<dbReference type="Pfam" id="PF07691">
    <property type="entry name" value="PA14"/>
    <property type="match status" value="3"/>
</dbReference>
<evidence type="ECO:0000256" key="3">
    <source>
        <dbReference type="ARBA" id="ARBA00022837"/>
    </source>
</evidence>
<feature type="domain" description="PA14" evidence="5">
    <location>
        <begin position="180"/>
        <end position="320"/>
    </location>
</feature>
<name>K3X9Y0_GLOUD</name>
<dbReference type="InParanoid" id="K3X9Y0"/>
<dbReference type="STRING" id="431595.K3X9Y0"/>
<dbReference type="OMA" id="HAIVVEY"/>
<dbReference type="PANTHER" id="PTHR38537:SF15">
    <property type="entry name" value="FILAMIN"/>
    <property type="match status" value="1"/>
</dbReference>
<organism evidence="6 7">
    <name type="scientific">Globisporangium ultimum (strain ATCC 200006 / CBS 805.95 / DAOM BR144)</name>
    <name type="common">Pythium ultimum</name>
    <dbReference type="NCBI Taxonomy" id="431595"/>
    <lineage>
        <taxon>Eukaryota</taxon>
        <taxon>Sar</taxon>
        <taxon>Stramenopiles</taxon>
        <taxon>Oomycota</taxon>
        <taxon>Peronosporomycetes</taxon>
        <taxon>Pythiales</taxon>
        <taxon>Pythiaceae</taxon>
        <taxon>Globisporangium</taxon>
    </lineage>
</organism>
<dbReference type="InterPro" id="IPR044801">
    <property type="entry name" value="Filamin"/>
</dbReference>
<dbReference type="InterPro" id="IPR013783">
    <property type="entry name" value="Ig-like_fold"/>
</dbReference>
<dbReference type="Gene3D" id="2.60.40.2030">
    <property type="match status" value="1"/>
</dbReference>
<evidence type="ECO:0000256" key="1">
    <source>
        <dbReference type="ARBA" id="ARBA00022729"/>
    </source>
</evidence>
<feature type="repeat" description="Filamin" evidence="4">
    <location>
        <begin position="454"/>
        <end position="560"/>
    </location>
</feature>
<dbReference type="SUPFAM" id="SSF56988">
    <property type="entry name" value="Anthrax protective antigen"/>
    <property type="match status" value="3"/>
</dbReference>
<dbReference type="InterPro" id="IPR017868">
    <property type="entry name" value="Filamin/ABP280_repeat-like"/>
</dbReference>
<dbReference type="Pfam" id="PF03160">
    <property type="entry name" value="Calx-beta"/>
    <property type="match status" value="1"/>
</dbReference>
<dbReference type="SUPFAM" id="SSF81296">
    <property type="entry name" value="E set domains"/>
    <property type="match status" value="5"/>
</dbReference>
<dbReference type="PROSITE" id="PS51820">
    <property type="entry name" value="PA14"/>
    <property type="match status" value="3"/>
</dbReference>
<dbReference type="PROSITE" id="PS50194">
    <property type="entry name" value="FILAMIN_REPEAT"/>
    <property type="match status" value="5"/>
</dbReference>
<evidence type="ECO:0000313" key="7">
    <source>
        <dbReference type="Proteomes" id="UP000019132"/>
    </source>
</evidence>
<reference evidence="7" key="1">
    <citation type="journal article" date="2010" name="Genome Biol.">
        <title>Genome sequence of the necrotrophic plant pathogen Pythium ultimum reveals original pathogenicity mechanisms and effector repertoire.</title>
        <authorList>
            <person name="Levesque C.A."/>
            <person name="Brouwer H."/>
            <person name="Cano L."/>
            <person name="Hamilton J.P."/>
            <person name="Holt C."/>
            <person name="Huitema E."/>
            <person name="Raffaele S."/>
            <person name="Robideau G.P."/>
            <person name="Thines M."/>
            <person name="Win J."/>
            <person name="Zerillo M.M."/>
            <person name="Beakes G.W."/>
            <person name="Boore J.L."/>
            <person name="Busam D."/>
            <person name="Dumas B."/>
            <person name="Ferriera S."/>
            <person name="Fuerstenberg S.I."/>
            <person name="Gachon C.M."/>
            <person name="Gaulin E."/>
            <person name="Govers F."/>
            <person name="Grenville-Briggs L."/>
            <person name="Horner N."/>
            <person name="Hostetler J."/>
            <person name="Jiang R.H."/>
            <person name="Johnson J."/>
            <person name="Krajaejun T."/>
            <person name="Lin H."/>
            <person name="Meijer H.J."/>
            <person name="Moore B."/>
            <person name="Morris P."/>
            <person name="Phuntmart V."/>
            <person name="Puiu D."/>
            <person name="Shetty J."/>
            <person name="Stajich J.E."/>
            <person name="Tripathy S."/>
            <person name="Wawra S."/>
            <person name="van West P."/>
            <person name="Whitty B.R."/>
            <person name="Coutinho P.M."/>
            <person name="Henrissat B."/>
            <person name="Martin F."/>
            <person name="Thomas P.D."/>
            <person name="Tyler B.M."/>
            <person name="De Vries R.P."/>
            <person name="Kamoun S."/>
            <person name="Yandell M."/>
            <person name="Tisserat N."/>
            <person name="Buell C.R."/>
        </authorList>
    </citation>
    <scope>NUCLEOTIDE SEQUENCE</scope>
    <source>
        <strain evidence="7">DAOM:BR144</strain>
    </source>
</reference>
<dbReference type="EnsemblProtists" id="PYU1_T014029">
    <property type="protein sequence ID" value="PYU1_T014029"/>
    <property type="gene ID" value="PYU1_G014000"/>
</dbReference>
<feature type="repeat" description="Filamin" evidence="4">
    <location>
        <begin position="1171"/>
        <end position="1287"/>
    </location>
</feature>
<accession>K3X9Y0</accession>
<dbReference type="EMBL" id="GL376616">
    <property type="status" value="NOT_ANNOTATED_CDS"/>
    <property type="molecule type" value="Genomic_DNA"/>
</dbReference>
<dbReference type="eggNOG" id="KOG0518">
    <property type="taxonomic scope" value="Eukaryota"/>
</dbReference>
<dbReference type="GO" id="GO:0051015">
    <property type="term" value="F:actin filament binding"/>
    <property type="evidence" value="ECO:0007669"/>
    <property type="project" value="InterPro"/>
</dbReference>
<dbReference type="SUPFAM" id="SSF141072">
    <property type="entry name" value="CalX-like"/>
    <property type="match status" value="1"/>
</dbReference>
<dbReference type="InterPro" id="IPR014756">
    <property type="entry name" value="Ig_E-set"/>
</dbReference>
<proteinExistence type="predicted"/>
<keyword evidence="2" id="KW-0677">Repeat</keyword>
<dbReference type="InterPro" id="IPR038081">
    <property type="entry name" value="CalX-like_sf"/>
</dbReference>
<reference evidence="6" key="3">
    <citation type="submission" date="2015-02" db="UniProtKB">
        <authorList>
            <consortium name="EnsemblProtists"/>
        </authorList>
    </citation>
    <scope>IDENTIFICATION</scope>
    <source>
        <strain evidence="6">DAOM BR144</strain>
    </source>
</reference>
<dbReference type="SMART" id="SM00557">
    <property type="entry name" value="IG_FLMN"/>
    <property type="match status" value="3"/>
</dbReference>
<keyword evidence="1" id="KW-0732">Signal</keyword>
<feature type="repeat" description="Filamin" evidence="4">
    <location>
        <begin position="571"/>
        <end position="667"/>
    </location>
</feature>
<feature type="domain" description="PA14" evidence="5">
    <location>
        <begin position="872"/>
        <end position="1016"/>
    </location>
</feature>
<dbReference type="Gene3D" id="3.90.182.10">
    <property type="entry name" value="Toxin - Anthrax Protective Antigen,domain 1"/>
    <property type="match status" value="3"/>
</dbReference>
<dbReference type="PANTHER" id="PTHR38537">
    <property type="entry name" value="JITTERBUG, ISOFORM N"/>
    <property type="match status" value="1"/>
</dbReference>
<keyword evidence="3" id="KW-0106">Calcium</keyword>
<dbReference type="Gene3D" id="2.60.40.10">
    <property type="entry name" value="Immunoglobulins"/>
    <property type="match status" value="6"/>
</dbReference>
<dbReference type="SMART" id="SM00758">
    <property type="entry name" value="PA14"/>
    <property type="match status" value="3"/>
</dbReference>
<feature type="repeat" description="Filamin" evidence="4">
    <location>
        <begin position="430"/>
        <end position="452"/>
    </location>
</feature>
<dbReference type="InterPro" id="IPR001298">
    <property type="entry name" value="Filamin/ABP280_rpt"/>
</dbReference>
<feature type="repeat" description="Filamin" evidence="4">
    <location>
        <begin position="669"/>
        <end position="778"/>
    </location>
</feature>
<dbReference type="VEuPathDB" id="FungiDB:PYU1_G014000"/>
<evidence type="ECO:0000256" key="2">
    <source>
        <dbReference type="ARBA" id="ARBA00022737"/>
    </source>
</evidence>
<dbReference type="GO" id="GO:0016020">
    <property type="term" value="C:membrane"/>
    <property type="evidence" value="ECO:0007669"/>
    <property type="project" value="InterPro"/>
</dbReference>
<dbReference type="HOGENOM" id="CLU_241554_0_0_1"/>
<evidence type="ECO:0000313" key="6">
    <source>
        <dbReference type="EnsemblProtists" id="PYU1_T014029"/>
    </source>
</evidence>
<dbReference type="InterPro" id="IPR003644">
    <property type="entry name" value="Calx_beta"/>
</dbReference>
<reference evidence="7" key="2">
    <citation type="submission" date="2010-04" db="EMBL/GenBank/DDBJ databases">
        <authorList>
            <person name="Buell R."/>
            <person name="Hamilton J."/>
            <person name="Hostetler J."/>
        </authorList>
    </citation>
    <scope>NUCLEOTIDE SEQUENCE [LARGE SCALE GENOMIC DNA]</scope>
    <source>
        <strain evidence="7">DAOM:BR144</strain>
    </source>
</reference>
<protein>
    <recommendedName>
        <fullName evidence="5">PA14 domain-containing protein</fullName>
    </recommendedName>
</protein>
<dbReference type="GO" id="GO:0030036">
    <property type="term" value="P:actin cytoskeleton organization"/>
    <property type="evidence" value="ECO:0007669"/>
    <property type="project" value="InterPro"/>
</dbReference>
<dbReference type="GO" id="GO:0007154">
    <property type="term" value="P:cell communication"/>
    <property type="evidence" value="ECO:0007669"/>
    <property type="project" value="InterPro"/>
</dbReference>
<sequence>MDDVSPTAYYTSSQVLFFGEGVVELAFQLTIHDDHIVEPNETFRVVLRQSLVDRSVSLGNQRYALVTILDDDAAQSDASLTYVVTPEATVKTGGRAGTDLVFKIQSVLGSGAAKKVGGDTYIMESYAEDIEDDDDVIGMPLWEAYRTKQVGRVVDNVDGTYSCTWQRKHAGMYTVAVYLLNPGGLRGDYYDDAWLELGAATSVISRIDRHVNFTWGTGPIFPGASDYVAVRWSGRLKPRASDDTIFHVEADDHVRLWVDDLLLIDKWDGTFTGQAGATIALDSSVLYAIVLEYRDLVGNARVHLSWSSASFAKEIIPASNLFSAQHISGSPFYNVTILPTSTANEMTTVIQGAMASIAGELYRIEIFPIDIYGNPRRVVNATNDGVEARLTLTTDKSLGGIGSKQNDAMITWDTKKGSLQATWTNLLLSGIYDLDVWVSGAKIYGSPFQVTVAPSAMHPTRSVVTGNGLASNRVAGVATTLTVEARDAYNNRIYSGGKSPELDIRAFHTTTTSAIEVGTVVDNGDGTYTLTYTPRIVGSYNVRVMLNNAQINNSPYLVSVVPNVAIGRTSTASGTGLSAAATNVQASFQVTARDLHGNDVKTGGATFQVILELGARGNVTGACTDLLSGSYSCTYTAKYVDLAKLHVILSQSGTTMAISGSPFAVDVVSGPALSSRCLAQGNGLVASVAGVRANFSVSIRDTFDNEKRNAGQETINVVFKGPAPATTTVAGASTGLIVSFVGNDTFSVSYIPTVKGSYMIQVQVNGVDVHASPFSMYTYPAGPCPATTTLDLLSPVTTTLTPLVYTAGSLITSRLTMRDAFDNVLETGGYAFQFDDVSRVQEVPLVDEANGSYFLSLRPRQSGVFPFQPKILLPDGLNATYFNNPDLVEPPILRRKDATIDFDYGVTPPTQTDAMETFSVRWNGYLLPKYSETFTFDVDVLGGVSLNVNNMPLLAGMWPAANRTESLPTPSRIYLVANQFVSFEVNYTKPRSIPNGRIRLFWRSLSQSHEVIPPNRLFTSWKITNNVPTLQIVPASAHPPSFTAEFPSATPSSDASIARTFVNATAGETLFFRVTARDQHKNVRRNGGDVLHVLFPQLPLDVTPFPVRITDLNNATYEISFSPILSGIFSLVIAATSPTATGYKGLGVDALAVFLRPYYIHQGPFTLNVEPNSAMAATSTITGDGFYQAVAGEEAKLTIQLRDLHSNPTQDKAKAAGSTPQLPRLQLRRIAAAGSTAAAIVVSAKVSEAGNGRYEAAYTPMHTGLYEVLLSVANENTFTSKSSNLRVYPNIASPLTSTISGGTGLGPQIHTNTLVTYRVLLNDFYSNPIEARGTNLVVILRGPEIVYPEVTQLSSNEYVVAYQVSLQGAYEMQTHLANHEHGLIGNYFETTKYVGSAAVQVINPNIHFDWSANETMRSYPRIQWKGYIKPLYSEQYTLQLDVFPAGAVYIDQSPVIDAFNTPLAPGVTSVSGAANLVGGRLHAITIEYRSPSTRELYGFVALRWQSDRQQREIVPSTAFFPSAQEINPRYTVVAVD</sequence>
<evidence type="ECO:0000259" key="5">
    <source>
        <dbReference type="PROSITE" id="PS51820"/>
    </source>
</evidence>
<dbReference type="Proteomes" id="UP000019132">
    <property type="component" value="Unassembled WGS sequence"/>
</dbReference>
<dbReference type="Pfam" id="PF00630">
    <property type="entry name" value="Filamin"/>
    <property type="match status" value="4"/>
</dbReference>
<evidence type="ECO:0000256" key="4">
    <source>
        <dbReference type="PROSITE-ProRule" id="PRU00087"/>
    </source>
</evidence>
<dbReference type="InterPro" id="IPR011658">
    <property type="entry name" value="PA14_dom"/>
</dbReference>